<feature type="compositionally biased region" description="Basic and acidic residues" evidence="1">
    <location>
        <begin position="33"/>
        <end position="44"/>
    </location>
</feature>
<evidence type="ECO:0000313" key="3">
    <source>
        <dbReference type="Proteomes" id="UP000770661"/>
    </source>
</evidence>
<dbReference type="AlphaFoldDB" id="A0A8J5D3T8"/>
<accession>A0A8J5D3T8</accession>
<name>A0A8J5D3T8_CHIOP</name>
<feature type="compositionally biased region" description="Basic residues" evidence="1">
    <location>
        <begin position="8"/>
        <end position="20"/>
    </location>
</feature>
<comment type="caution">
    <text evidence="2">The sequence shown here is derived from an EMBL/GenBank/DDBJ whole genome shotgun (WGS) entry which is preliminary data.</text>
</comment>
<keyword evidence="3" id="KW-1185">Reference proteome</keyword>
<gene>
    <name evidence="2" type="ORF">GWK47_033903</name>
</gene>
<feature type="region of interest" description="Disordered" evidence="1">
    <location>
        <begin position="1"/>
        <end position="62"/>
    </location>
</feature>
<reference evidence="2" key="1">
    <citation type="submission" date="2020-07" db="EMBL/GenBank/DDBJ databases">
        <title>The High-quality genome of the commercially important snow crab, Chionoecetes opilio.</title>
        <authorList>
            <person name="Jeong J.-H."/>
            <person name="Ryu S."/>
        </authorList>
    </citation>
    <scope>NUCLEOTIDE SEQUENCE</scope>
    <source>
        <strain evidence="2">MADBK_172401_WGS</strain>
        <tissue evidence="2">Digestive gland</tissue>
    </source>
</reference>
<feature type="compositionally biased region" description="Basic and acidic residues" evidence="1">
    <location>
        <begin position="53"/>
        <end position="62"/>
    </location>
</feature>
<organism evidence="2 3">
    <name type="scientific">Chionoecetes opilio</name>
    <name type="common">Atlantic snow crab</name>
    <name type="synonym">Cancer opilio</name>
    <dbReference type="NCBI Taxonomy" id="41210"/>
    <lineage>
        <taxon>Eukaryota</taxon>
        <taxon>Metazoa</taxon>
        <taxon>Ecdysozoa</taxon>
        <taxon>Arthropoda</taxon>
        <taxon>Crustacea</taxon>
        <taxon>Multicrustacea</taxon>
        <taxon>Malacostraca</taxon>
        <taxon>Eumalacostraca</taxon>
        <taxon>Eucarida</taxon>
        <taxon>Decapoda</taxon>
        <taxon>Pleocyemata</taxon>
        <taxon>Brachyura</taxon>
        <taxon>Eubrachyura</taxon>
        <taxon>Majoidea</taxon>
        <taxon>Majidae</taxon>
        <taxon>Chionoecetes</taxon>
    </lineage>
</organism>
<proteinExistence type="predicted"/>
<dbReference type="EMBL" id="JACEEZ010002976">
    <property type="protein sequence ID" value="KAG0727785.1"/>
    <property type="molecule type" value="Genomic_DNA"/>
</dbReference>
<feature type="region of interest" description="Disordered" evidence="1">
    <location>
        <begin position="87"/>
        <end position="116"/>
    </location>
</feature>
<evidence type="ECO:0000256" key="1">
    <source>
        <dbReference type="SAM" id="MobiDB-lite"/>
    </source>
</evidence>
<evidence type="ECO:0000313" key="2">
    <source>
        <dbReference type="EMBL" id="KAG0727785.1"/>
    </source>
</evidence>
<protein>
    <submittedName>
        <fullName evidence="2">Uncharacterized protein</fullName>
    </submittedName>
</protein>
<dbReference type="Proteomes" id="UP000770661">
    <property type="component" value="Unassembled WGS sequence"/>
</dbReference>
<sequence>MFDIAHSKQWKRRYPRKTRRSGGSEGGPAELLDGWRGREAERATEKKRRKRQRMEEMKKKDAAGLRHPLLIVTWLWSILLYSHRPTKKTEDDDFKAPTPAKCPRRRTPKENSSPRS</sequence>